<evidence type="ECO:0008006" key="3">
    <source>
        <dbReference type="Google" id="ProtNLM"/>
    </source>
</evidence>
<keyword evidence="2" id="KW-1185">Reference proteome</keyword>
<dbReference type="AlphaFoldDB" id="A0A4Y9T3B9"/>
<evidence type="ECO:0000313" key="1">
    <source>
        <dbReference type="EMBL" id="TFW32124.1"/>
    </source>
</evidence>
<protein>
    <recommendedName>
        <fullName evidence="3">DUF5615 domain-containing protein</fullName>
    </recommendedName>
</protein>
<dbReference type="EMBL" id="SPUM01000067">
    <property type="protein sequence ID" value="TFW32124.1"/>
    <property type="molecule type" value="Genomic_DNA"/>
</dbReference>
<dbReference type="OrthoDB" id="8085537at2"/>
<organism evidence="1 2">
    <name type="scientific">Massilia horti</name>
    <dbReference type="NCBI Taxonomy" id="2562153"/>
    <lineage>
        <taxon>Bacteria</taxon>
        <taxon>Pseudomonadati</taxon>
        <taxon>Pseudomonadota</taxon>
        <taxon>Betaproteobacteria</taxon>
        <taxon>Burkholderiales</taxon>
        <taxon>Oxalobacteraceae</taxon>
        <taxon>Telluria group</taxon>
        <taxon>Massilia</taxon>
    </lineage>
</organism>
<reference evidence="1 2" key="1">
    <citation type="submission" date="2019-03" db="EMBL/GenBank/DDBJ databases">
        <title>Draft genome of Massilia hortus sp. nov., a novel bacterial species of the Oxalobacteraceae family.</title>
        <authorList>
            <person name="Peta V."/>
            <person name="Raths R."/>
            <person name="Bucking H."/>
        </authorList>
    </citation>
    <scope>NUCLEOTIDE SEQUENCE [LARGE SCALE GENOMIC DNA]</scope>
    <source>
        <strain evidence="1 2">ONC3</strain>
    </source>
</reference>
<name>A0A4Y9T3B9_9BURK</name>
<evidence type="ECO:0000313" key="2">
    <source>
        <dbReference type="Proteomes" id="UP000297258"/>
    </source>
</evidence>
<dbReference type="Proteomes" id="UP000297258">
    <property type="component" value="Unassembled WGS sequence"/>
</dbReference>
<proteinExistence type="predicted"/>
<accession>A0A4Y9T3B9</accession>
<comment type="caution">
    <text evidence="1">The sequence shown here is derived from an EMBL/GenBank/DDBJ whole genome shotgun (WGS) entry which is preliminary data.</text>
</comment>
<sequence length="107" mass="11579">MRLLLDESVPVGLRDHLPAHQVPSVMEMGWAGSQNGLLLLRAASCFDVLITTDKNIQYQQNLSRLPVSVLVLSAHSNTLPALMPLVPNLEATLLGLPPRSFAVVTAK</sequence>
<gene>
    <name evidence="1" type="ORF">E4O92_11055</name>
</gene>
<dbReference type="RefSeq" id="WP_135189827.1">
    <property type="nucleotide sequence ID" value="NZ_SPUM01000067.1"/>
</dbReference>